<dbReference type="GO" id="GO:0048935">
    <property type="term" value="P:peripheral nervous system neuron development"/>
    <property type="evidence" value="ECO:0007669"/>
    <property type="project" value="UniProtKB-ARBA"/>
</dbReference>
<dbReference type="GO" id="GO:0002225">
    <property type="term" value="P:positive regulation of antimicrobial peptide production"/>
    <property type="evidence" value="ECO:0007669"/>
    <property type="project" value="UniProtKB-ARBA"/>
</dbReference>
<feature type="compositionally biased region" description="Polar residues" evidence="1">
    <location>
        <begin position="452"/>
        <end position="471"/>
    </location>
</feature>
<dbReference type="PIRSF" id="PIRSF001716">
    <property type="entry name" value="Dorsal"/>
    <property type="match status" value="1"/>
</dbReference>
<dbReference type="GO" id="GO:0000978">
    <property type="term" value="F:RNA polymerase II cis-regulatory region sequence-specific DNA binding"/>
    <property type="evidence" value="ECO:0007669"/>
    <property type="project" value="TreeGrafter"/>
</dbReference>
<dbReference type="InterPro" id="IPR032397">
    <property type="entry name" value="RHD_dimer"/>
</dbReference>
<dbReference type="GO" id="GO:0035206">
    <property type="term" value="P:regulation of hemocyte proliferation"/>
    <property type="evidence" value="ECO:0007669"/>
    <property type="project" value="UniProtKB-ARBA"/>
</dbReference>
<dbReference type="EMBL" id="JAHXZJ010000001">
    <property type="protein sequence ID" value="KAH0566915.1"/>
    <property type="molecule type" value="Genomic_DNA"/>
</dbReference>
<dbReference type="Pfam" id="PF16179">
    <property type="entry name" value="RHD_dimer"/>
    <property type="match status" value="1"/>
</dbReference>
<dbReference type="Pfam" id="PF00554">
    <property type="entry name" value="RHD_DNA_bind"/>
    <property type="match status" value="1"/>
</dbReference>
<dbReference type="CDD" id="cd01177">
    <property type="entry name" value="IPT_NFkappaB"/>
    <property type="match status" value="1"/>
</dbReference>
<dbReference type="SMART" id="SM00429">
    <property type="entry name" value="IPT"/>
    <property type="match status" value="1"/>
</dbReference>
<dbReference type="GO" id="GO:0001228">
    <property type="term" value="F:DNA-binding transcription activator activity, RNA polymerase II-specific"/>
    <property type="evidence" value="ECO:0007669"/>
    <property type="project" value="UniProtKB-ARBA"/>
</dbReference>
<dbReference type="PRINTS" id="PR00057">
    <property type="entry name" value="NFKBTNSCPFCT"/>
</dbReference>
<dbReference type="Proteomes" id="UP000826195">
    <property type="component" value="Unassembled WGS sequence"/>
</dbReference>
<dbReference type="InterPro" id="IPR008967">
    <property type="entry name" value="p53-like_TF_DNA-bd_sf"/>
</dbReference>
<dbReference type="PANTHER" id="PTHR24169">
    <property type="entry name" value="NUCLEAR FACTOR NF-KAPPA-B PROTEIN"/>
    <property type="match status" value="1"/>
</dbReference>
<dbReference type="InterPro" id="IPR033926">
    <property type="entry name" value="IPT_NFkappaB"/>
</dbReference>
<reference evidence="3 4" key="1">
    <citation type="journal article" date="2021" name="J. Hered.">
        <title>A chromosome-level genome assembly of the parasitoid wasp, Cotesia glomerata (Hymenoptera: Braconidae).</title>
        <authorList>
            <person name="Pinto B.J."/>
            <person name="Weis J.J."/>
            <person name="Gamble T."/>
            <person name="Ode P.J."/>
            <person name="Paul R."/>
            <person name="Zaspel J.M."/>
        </authorList>
    </citation>
    <scope>NUCLEOTIDE SEQUENCE [LARGE SCALE GENOMIC DNA]</scope>
    <source>
        <strain evidence="3">CgM1</strain>
    </source>
</reference>
<proteinExistence type="predicted"/>
<dbReference type="InterPro" id="IPR013783">
    <property type="entry name" value="Ig-like_fold"/>
</dbReference>
<evidence type="ECO:0000256" key="1">
    <source>
        <dbReference type="SAM" id="MobiDB-lite"/>
    </source>
</evidence>
<dbReference type="InterPro" id="IPR030492">
    <property type="entry name" value="RHD_CS"/>
</dbReference>
<dbReference type="Gene3D" id="2.60.40.340">
    <property type="entry name" value="Rel homology domain (RHD), DNA-binding domain"/>
    <property type="match status" value="1"/>
</dbReference>
<dbReference type="GO" id="GO:0008063">
    <property type="term" value="P:Toll signaling pathway"/>
    <property type="evidence" value="ECO:0007669"/>
    <property type="project" value="UniProtKB-ARBA"/>
</dbReference>
<keyword evidence="4" id="KW-1185">Reference proteome</keyword>
<name>A0AAV7J2B7_COTGL</name>
<evidence type="ECO:0000313" key="3">
    <source>
        <dbReference type="EMBL" id="KAH0566915.1"/>
    </source>
</evidence>
<dbReference type="PROSITE" id="PS01204">
    <property type="entry name" value="REL_1"/>
    <property type="match status" value="1"/>
</dbReference>
<comment type="caution">
    <text evidence="3">The sequence shown here is derived from an EMBL/GenBank/DDBJ whole genome shotgun (WGS) entry which is preliminary data.</text>
</comment>
<dbReference type="Gene3D" id="2.60.40.10">
    <property type="entry name" value="Immunoglobulins"/>
    <property type="match status" value="1"/>
</dbReference>
<dbReference type="GO" id="GO:0038061">
    <property type="term" value="P:non-canonical NF-kappaB signal transduction"/>
    <property type="evidence" value="ECO:0007669"/>
    <property type="project" value="TreeGrafter"/>
</dbReference>
<dbReference type="GO" id="GO:0005654">
    <property type="term" value="C:nucleoplasm"/>
    <property type="evidence" value="ECO:0007669"/>
    <property type="project" value="UniProtKB-ARBA"/>
</dbReference>
<dbReference type="SUPFAM" id="SSF49417">
    <property type="entry name" value="p53-like transcription factors"/>
    <property type="match status" value="1"/>
</dbReference>
<dbReference type="PANTHER" id="PTHR24169:SF25">
    <property type="entry name" value="DORSAL-RELATED IMMUNITY FACTOR DIF-RELATED"/>
    <property type="match status" value="1"/>
</dbReference>
<dbReference type="InterPro" id="IPR011363">
    <property type="entry name" value="Dif"/>
</dbReference>
<dbReference type="PROSITE" id="PS50254">
    <property type="entry name" value="REL_2"/>
    <property type="match status" value="1"/>
</dbReference>
<dbReference type="GO" id="GO:0034097">
    <property type="term" value="P:response to cytokine"/>
    <property type="evidence" value="ECO:0007669"/>
    <property type="project" value="TreeGrafter"/>
</dbReference>
<evidence type="ECO:0000313" key="4">
    <source>
        <dbReference type="Proteomes" id="UP000826195"/>
    </source>
</evidence>
<dbReference type="GO" id="GO:0005737">
    <property type="term" value="C:cytoplasm"/>
    <property type="evidence" value="ECO:0007669"/>
    <property type="project" value="InterPro"/>
</dbReference>
<dbReference type="GO" id="GO:0007249">
    <property type="term" value="P:canonical NF-kappaB signal transduction"/>
    <property type="evidence" value="ECO:0007669"/>
    <property type="project" value="UniProtKB-ARBA"/>
</dbReference>
<dbReference type="InterPro" id="IPR011539">
    <property type="entry name" value="RHD_DNA_bind_dom"/>
</dbReference>
<dbReference type="GO" id="GO:0033554">
    <property type="term" value="P:cellular response to stress"/>
    <property type="evidence" value="ECO:0007669"/>
    <property type="project" value="TreeGrafter"/>
</dbReference>
<dbReference type="FunFam" id="2.60.40.10:FF:000046">
    <property type="entry name" value="Nuclear factor NF-kappa-B p105 subunit"/>
    <property type="match status" value="1"/>
</dbReference>
<dbReference type="InterPro" id="IPR000451">
    <property type="entry name" value="NFkB/Dor"/>
</dbReference>
<dbReference type="InterPro" id="IPR037059">
    <property type="entry name" value="RHD_DNA_bind_dom_sf"/>
</dbReference>
<accession>A0AAV7J2B7</accession>
<feature type="region of interest" description="Disordered" evidence="1">
    <location>
        <begin position="411"/>
        <end position="472"/>
    </location>
</feature>
<dbReference type="CDD" id="cd07887">
    <property type="entry name" value="RHD-n_Dorsal_Dif"/>
    <property type="match status" value="1"/>
</dbReference>
<feature type="domain" description="RHD" evidence="2">
    <location>
        <begin position="68"/>
        <end position="247"/>
    </location>
</feature>
<dbReference type="AlphaFoldDB" id="A0AAV7J2B7"/>
<evidence type="ECO:0000259" key="2">
    <source>
        <dbReference type="PROSITE" id="PS50254"/>
    </source>
</evidence>
<dbReference type="InterPro" id="IPR002909">
    <property type="entry name" value="IPT_dom"/>
</dbReference>
<sequence length="611" mass="67908">MDQYHDMNDNINISDVIEVIQTTDPEFVEEARCRNQHQQQHQQKTLNMLSGGGVETVKPVLAGNTSNRVGSYVEIVEQPASKALRFRYECEGRSAGSIPGVNSIPENKTFPSIKIVGYKGRAVVVVSCVTKDPPYRPHPHNLVGKEACRRGVCTLEISSENMTVTFANLGIQCVKKKDIEEALRIREEIRVDPFRTGFSHKRQPASIDLNAVRLCFQVFLEGTEPGKFTVPLTPVVSDPIYDKKAMSDLVICKLSHYSAPVAGGMEMLLLCEKVAKEDIQIRFTEERDGQIVWEGFGDFQPSHVHKQVAISFRTPTYRIQQVEHPVQVYIQLRRPSDSATSEALPFQFLPLGADDPDYFKRKRKKLNNSPSLLVQQVQAEVNQHGVGIHNHQMQYNFNLIKPEPMDSLYPSMAGGSSSPMYPVGSPISPSNLHTLRQIRSPRRTPSPMGPSYSMQQPQTLTPQYHSPSGHASPNLPAQLMYNQSISLSRVTPEPSQDVPGINHQGFHNPLVNAENVNNVLDLGINQCSFDINQLSGSLNPLDSDDLAVLGNAFAESFSSGLSLSDSQNKAQKVEPNAAEEGLNMTDSFTKLTNSTIQELCTLNNLYKPMQE</sequence>
<dbReference type="InterPro" id="IPR014756">
    <property type="entry name" value="Ig_E-set"/>
</dbReference>
<protein>
    <recommendedName>
        <fullName evidence="2">RHD domain-containing protein</fullName>
    </recommendedName>
</protein>
<gene>
    <name evidence="3" type="ORF">KQX54_005364</name>
</gene>
<organism evidence="3 4">
    <name type="scientific">Cotesia glomerata</name>
    <name type="common">Lepidopteran parasitic wasp</name>
    <name type="synonym">Apanteles glomeratus</name>
    <dbReference type="NCBI Taxonomy" id="32391"/>
    <lineage>
        <taxon>Eukaryota</taxon>
        <taxon>Metazoa</taxon>
        <taxon>Ecdysozoa</taxon>
        <taxon>Arthropoda</taxon>
        <taxon>Hexapoda</taxon>
        <taxon>Insecta</taxon>
        <taxon>Pterygota</taxon>
        <taxon>Neoptera</taxon>
        <taxon>Endopterygota</taxon>
        <taxon>Hymenoptera</taxon>
        <taxon>Apocrita</taxon>
        <taxon>Ichneumonoidea</taxon>
        <taxon>Braconidae</taxon>
        <taxon>Microgastrinae</taxon>
        <taxon>Cotesia</taxon>
    </lineage>
</organism>
<dbReference type="SUPFAM" id="SSF81296">
    <property type="entry name" value="E set domains"/>
    <property type="match status" value="1"/>
</dbReference>
<dbReference type="GO" id="GO:0045087">
    <property type="term" value="P:innate immune response"/>
    <property type="evidence" value="ECO:0007669"/>
    <property type="project" value="TreeGrafter"/>
</dbReference>
<dbReference type="FunFam" id="2.60.40.340:FF:000006">
    <property type="entry name" value="Dorsal isoform 1-B"/>
    <property type="match status" value="1"/>
</dbReference>